<dbReference type="SUPFAM" id="SSF53218">
    <property type="entry name" value="Molybdenum cofactor biosynthesis proteins"/>
    <property type="match status" value="1"/>
</dbReference>
<feature type="coiled-coil region" evidence="2">
    <location>
        <begin position="222"/>
        <end position="249"/>
    </location>
</feature>
<dbReference type="InterPro" id="IPR008135">
    <property type="entry name" value="Competence-induced_CinA"/>
</dbReference>
<dbReference type="InterPro" id="IPR041424">
    <property type="entry name" value="CinA_KH"/>
</dbReference>
<keyword evidence="5" id="KW-1185">Reference proteome</keyword>
<dbReference type="InterPro" id="IPR001453">
    <property type="entry name" value="MoaB/Mog_dom"/>
</dbReference>
<reference evidence="5" key="1">
    <citation type="journal article" date="2019" name="Int. J. Syst. Evol. Microbiol.">
        <title>The Global Catalogue of Microorganisms (GCM) 10K type strain sequencing project: providing services to taxonomists for standard genome sequencing and annotation.</title>
        <authorList>
            <consortium name="The Broad Institute Genomics Platform"/>
            <consortium name="The Broad Institute Genome Sequencing Center for Infectious Disease"/>
            <person name="Wu L."/>
            <person name="Ma J."/>
        </authorList>
    </citation>
    <scope>NUCLEOTIDE SEQUENCE [LARGE SCALE GENOMIC DNA]</scope>
    <source>
        <strain evidence="5">CGMCC 1.15790</strain>
    </source>
</reference>
<dbReference type="NCBIfam" id="TIGR00199">
    <property type="entry name" value="PncC_domain"/>
    <property type="match status" value="1"/>
</dbReference>
<dbReference type="NCBIfam" id="TIGR00200">
    <property type="entry name" value="cinA_nterm"/>
    <property type="match status" value="1"/>
</dbReference>
<keyword evidence="2" id="KW-0175">Coiled coil</keyword>
<dbReference type="Gene3D" id="3.30.70.2860">
    <property type="match status" value="1"/>
</dbReference>
<evidence type="ECO:0000259" key="3">
    <source>
        <dbReference type="SMART" id="SM00852"/>
    </source>
</evidence>
<protein>
    <recommendedName>
        <fullName evidence="1">Putative competence-damage inducible protein</fullName>
    </recommendedName>
</protein>
<evidence type="ECO:0000256" key="2">
    <source>
        <dbReference type="SAM" id="Coils"/>
    </source>
</evidence>
<comment type="similarity">
    <text evidence="1">Belongs to the CinA family.</text>
</comment>
<dbReference type="InterPro" id="IPR008136">
    <property type="entry name" value="CinA_C"/>
</dbReference>
<accession>A0ABW0U794</accession>
<dbReference type="NCBIfam" id="TIGR00177">
    <property type="entry name" value="molyb_syn"/>
    <property type="match status" value="1"/>
</dbReference>
<dbReference type="NCBIfam" id="NF001813">
    <property type="entry name" value="PRK00549.1"/>
    <property type="match status" value="1"/>
</dbReference>
<name>A0ABW0U794_9BACI</name>
<dbReference type="PIRSF" id="PIRSF006728">
    <property type="entry name" value="CinA"/>
    <property type="match status" value="1"/>
</dbReference>
<dbReference type="InterPro" id="IPR036425">
    <property type="entry name" value="MoaB/Mog-like_dom_sf"/>
</dbReference>
<evidence type="ECO:0000256" key="1">
    <source>
        <dbReference type="HAMAP-Rule" id="MF_00226"/>
    </source>
</evidence>
<dbReference type="SUPFAM" id="SSF142433">
    <property type="entry name" value="CinA-like"/>
    <property type="match status" value="1"/>
</dbReference>
<dbReference type="Proteomes" id="UP001596143">
    <property type="component" value="Unassembled WGS sequence"/>
</dbReference>
<dbReference type="Pfam" id="PF02464">
    <property type="entry name" value="CinA"/>
    <property type="match status" value="1"/>
</dbReference>
<dbReference type="Pfam" id="PF18146">
    <property type="entry name" value="CinA_KH"/>
    <property type="match status" value="1"/>
</dbReference>
<dbReference type="PANTHER" id="PTHR13939">
    <property type="entry name" value="NICOTINAMIDE-NUCLEOTIDE AMIDOHYDROLASE PNCC"/>
    <property type="match status" value="1"/>
</dbReference>
<dbReference type="Gene3D" id="3.40.980.10">
    <property type="entry name" value="MoaB/Mog-like domain"/>
    <property type="match status" value="1"/>
</dbReference>
<dbReference type="Pfam" id="PF00994">
    <property type="entry name" value="MoCF_biosynth"/>
    <property type="match status" value="1"/>
</dbReference>
<dbReference type="InterPro" id="IPR050101">
    <property type="entry name" value="CinA"/>
</dbReference>
<dbReference type="RefSeq" id="WP_270897940.1">
    <property type="nucleotide sequence ID" value="NZ_JBHSPF010000018.1"/>
</dbReference>
<evidence type="ECO:0000313" key="4">
    <source>
        <dbReference type="EMBL" id="MFC5628150.1"/>
    </source>
</evidence>
<dbReference type="PANTHER" id="PTHR13939:SF0">
    <property type="entry name" value="NMN AMIDOHYDROLASE-LIKE PROTEIN YFAY"/>
    <property type="match status" value="1"/>
</dbReference>
<gene>
    <name evidence="1" type="primary">cinA</name>
    <name evidence="4" type="ORF">ACFPTR_04475</name>
</gene>
<dbReference type="HAMAP" id="MF_00226_B">
    <property type="entry name" value="CinA_B"/>
    <property type="match status" value="1"/>
</dbReference>
<organism evidence="4 5">
    <name type="scientific">Aliibacillus thermotolerans</name>
    <dbReference type="NCBI Taxonomy" id="1834418"/>
    <lineage>
        <taxon>Bacteria</taxon>
        <taxon>Bacillati</taxon>
        <taxon>Bacillota</taxon>
        <taxon>Bacilli</taxon>
        <taxon>Bacillales</taxon>
        <taxon>Bacillaceae</taxon>
        <taxon>Aliibacillus</taxon>
    </lineage>
</organism>
<proteinExistence type="inferred from homology"/>
<dbReference type="CDD" id="cd00885">
    <property type="entry name" value="cinA"/>
    <property type="match status" value="1"/>
</dbReference>
<sequence>MNAEIVAVGSELLLGQIADTNSQFLSAELAGIGINVYRHTVIGDNKGRLTQVLKEVSERTDVAIISGGLGPTEDDITKEVVSNLTAAPLLYHGPTLKNIETFFQKRGLHMSPNNKKQAHYVEGSDVFFNDVGLACGMAISYRDTLFILLPGPPRELKAMFVEKVKPYLLQKLGGSSIVHSRVLRFFGIGESLLEEKILDIIRTQSNPTVAPLAVDGEVTVRLTAKAATKEEAIQLIDELEQKIKEKVGHFMYGVDEDTLPLQTARYLKENNLTIAVAESLTGGWFSKILVDMPGASAFFEGSTTVYSKEAKENILSIDRQLLDQYGTVSKECAESMAIQVRQLFGTDIGISFTGSAGPEALEGKKPGTVWISIAGPKGTRSHHLQLSGGRGQIRRLAVYYGCWFLLKEKVVTNDVL</sequence>
<dbReference type="Gene3D" id="3.90.950.20">
    <property type="entry name" value="CinA-like"/>
    <property type="match status" value="1"/>
</dbReference>
<comment type="caution">
    <text evidence="4">The sequence shown here is derived from an EMBL/GenBank/DDBJ whole genome shotgun (WGS) entry which is preliminary data.</text>
</comment>
<feature type="domain" description="MoaB/Mog" evidence="3">
    <location>
        <begin position="4"/>
        <end position="171"/>
    </location>
</feature>
<dbReference type="SMART" id="SM00852">
    <property type="entry name" value="MoCF_biosynth"/>
    <property type="match status" value="1"/>
</dbReference>
<dbReference type="InterPro" id="IPR036653">
    <property type="entry name" value="CinA-like_C"/>
</dbReference>
<dbReference type="EMBL" id="JBHSPF010000018">
    <property type="protein sequence ID" value="MFC5628150.1"/>
    <property type="molecule type" value="Genomic_DNA"/>
</dbReference>
<evidence type="ECO:0000313" key="5">
    <source>
        <dbReference type="Proteomes" id="UP001596143"/>
    </source>
</evidence>